<dbReference type="GO" id="GO:0003676">
    <property type="term" value="F:nucleic acid binding"/>
    <property type="evidence" value="ECO:0007669"/>
    <property type="project" value="InterPro"/>
</dbReference>
<feature type="compositionally biased region" description="Low complexity" evidence="7">
    <location>
        <begin position="825"/>
        <end position="834"/>
    </location>
</feature>
<dbReference type="SUPFAM" id="SSF57850">
    <property type="entry name" value="RING/U-box"/>
    <property type="match status" value="1"/>
</dbReference>
<dbReference type="SUPFAM" id="SSF57756">
    <property type="entry name" value="Retrovirus zinc finger-like domains"/>
    <property type="match status" value="1"/>
</dbReference>
<reference evidence="10" key="1">
    <citation type="journal article" date="2015" name="BMC Genomics">
        <title>Digital gene expression approach over multiple RNA-Seq data sets to detect neoblast transcriptional changes in Schmidtea mediterranea.</title>
        <authorList>
            <person name="Rodriguez-Esteban G."/>
            <person name="Gonzalez-Sastre A."/>
            <person name="Rojo-Laguna J.I."/>
            <person name="Salo E."/>
            <person name="Abril J.F."/>
        </authorList>
    </citation>
    <scope>NUCLEOTIDE SEQUENCE</scope>
    <source>
        <strain evidence="10">BCN10</strain>
    </source>
</reference>
<dbReference type="InterPro" id="IPR001841">
    <property type="entry name" value="Znf_RING"/>
</dbReference>
<dbReference type="SMART" id="SM01180">
    <property type="entry name" value="DWNN"/>
    <property type="match status" value="1"/>
</dbReference>
<proteinExistence type="evidence at transcript level"/>
<dbReference type="InterPro" id="IPR036875">
    <property type="entry name" value="Znf_CCHC_sf"/>
</dbReference>
<evidence type="ECO:0000256" key="3">
    <source>
        <dbReference type="ARBA" id="ARBA00022771"/>
    </source>
</evidence>
<dbReference type="Gene3D" id="3.30.40.10">
    <property type="entry name" value="Zinc/RING finger domain, C3HC4 (zinc finger)"/>
    <property type="match status" value="1"/>
</dbReference>
<feature type="compositionally biased region" description="Basic and acidic residues" evidence="7">
    <location>
        <begin position="780"/>
        <end position="805"/>
    </location>
</feature>
<dbReference type="InterPro" id="IPR014891">
    <property type="entry name" value="DWNN_domain"/>
</dbReference>
<evidence type="ECO:0000259" key="8">
    <source>
        <dbReference type="PROSITE" id="PS50089"/>
    </source>
</evidence>
<dbReference type="PROSITE" id="PS50089">
    <property type="entry name" value="ZF_RING_2"/>
    <property type="match status" value="1"/>
</dbReference>
<name>A0A0F7GWV9_SCHMD</name>
<dbReference type="InterPro" id="IPR033489">
    <property type="entry name" value="RBBP6"/>
</dbReference>
<dbReference type="GO" id="GO:0006397">
    <property type="term" value="P:mRNA processing"/>
    <property type="evidence" value="ECO:0007669"/>
    <property type="project" value="InterPro"/>
</dbReference>
<evidence type="ECO:0000256" key="6">
    <source>
        <dbReference type="PROSITE-ProRule" id="PRU00175"/>
    </source>
</evidence>
<dbReference type="InterPro" id="IPR013083">
    <property type="entry name" value="Znf_RING/FYVE/PHD"/>
</dbReference>
<feature type="compositionally biased region" description="Basic and acidic residues" evidence="7">
    <location>
        <begin position="664"/>
        <end position="673"/>
    </location>
</feature>
<evidence type="ECO:0000256" key="1">
    <source>
        <dbReference type="ARBA" id="ARBA00004123"/>
    </source>
</evidence>
<dbReference type="Pfam" id="PF08783">
    <property type="entry name" value="DWNN"/>
    <property type="match status" value="1"/>
</dbReference>
<dbReference type="Gene3D" id="4.10.60.10">
    <property type="entry name" value="Zinc finger, CCHC-type"/>
    <property type="match status" value="1"/>
</dbReference>
<dbReference type="GO" id="GO:0016567">
    <property type="term" value="P:protein ubiquitination"/>
    <property type="evidence" value="ECO:0007669"/>
    <property type="project" value="InterPro"/>
</dbReference>
<feature type="compositionally biased region" description="Basic and acidic residues" evidence="7">
    <location>
        <begin position="690"/>
        <end position="702"/>
    </location>
</feature>
<dbReference type="PANTHER" id="PTHR15439:SF0">
    <property type="entry name" value="CELL DIVISION CYCLE AND APOPTOSIS REGULATOR PROTEIN 1-RELATED"/>
    <property type="match status" value="1"/>
</dbReference>
<feature type="compositionally biased region" description="Low complexity" evidence="7">
    <location>
        <begin position="806"/>
        <end position="815"/>
    </location>
</feature>
<feature type="region of interest" description="Disordered" evidence="7">
    <location>
        <begin position="664"/>
        <end position="753"/>
    </location>
</feature>
<accession>A0A0F7GWV9</accession>
<feature type="region of interest" description="Disordered" evidence="7">
    <location>
        <begin position="780"/>
        <end position="843"/>
    </location>
</feature>
<evidence type="ECO:0000256" key="4">
    <source>
        <dbReference type="ARBA" id="ARBA00022833"/>
    </source>
</evidence>
<keyword evidence="4" id="KW-0862">Zinc</keyword>
<comment type="subcellular location">
    <subcellularLocation>
        <location evidence="1">Nucleus</location>
    </subcellularLocation>
</comment>
<organism evidence="10">
    <name type="scientific">Schmidtea mediterranea</name>
    <name type="common">Freshwater planarian flatworm</name>
    <dbReference type="NCBI Taxonomy" id="79327"/>
    <lineage>
        <taxon>Eukaryota</taxon>
        <taxon>Metazoa</taxon>
        <taxon>Spiralia</taxon>
        <taxon>Lophotrochozoa</taxon>
        <taxon>Platyhelminthes</taxon>
        <taxon>Rhabditophora</taxon>
        <taxon>Seriata</taxon>
        <taxon>Tricladida</taxon>
        <taxon>Continenticola</taxon>
        <taxon>Geoplanoidea</taxon>
        <taxon>Dugesiidae</taxon>
        <taxon>Schmidtea</taxon>
    </lineage>
</organism>
<dbReference type="AlphaFoldDB" id="A0A0F7GWV9"/>
<keyword evidence="5" id="KW-0539">Nucleus</keyword>
<dbReference type="GO" id="GO:0005634">
    <property type="term" value="C:nucleus"/>
    <property type="evidence" value="ECO:0007669"/>
    <property type="project" value="UniProtKB-SubCell"/>
</dbReference>
<evidence type="ECO:0000256" key="5">
    <source>
        <dbReference type="ARBA" id="ARBA00023242"/>
    </source>
</evidence>
<keyword evidence="3 6" id="KW-0863">Zinc-finger</keyword>
<dbReference type="GO" id="GO:0008270">
    <property type="term" value="F:zinc ion binding"/>
    <property type="evidence" value="ECO:0007669"/>
    <property type="project" value="UniProtKB-KW"/>
</dbReference>
<dbReference type="PROSITE" id="PS51282">
    <property type="entry name" value="DWNN"/>
    <property type="match status" value="1"/>
</dbReference>
<dbReference type="GO" id="GO:0061630">
    <property type="term" value="F:ubiquitin protein ligase activity"/>
    <property type="evidence" value="ECO:0007669"/>
    <property type="project" value="InterPro"/>
</dbReference>
<evidence type="ECO:0000259" key="9">
    <source>
        <dbReference type="PROSITE" id="PS51282"/>
    </source>
</evidence>
<dbReference type="GO" id="GO:0006511">
    <property type="term" value="P:ubiquitin-dependent protein catabolic process"/>
    <property type="evidence" value="ECO:0007669"/>
    <property type="project" value="TreeGrafter"/>
</dbReference>
<evidence type="ECO:0000256" key="2">
    <source>
        <dbReference type="ARBA" id="ARBA00022723"/>
    </source>
</evidence>
<dbReference type="Gene3D" id="3.10.20.90">
    <property type="entry name" value="Phosphatidylinositol 3-kinase Catalytic Subunit, Chain A, domain 1"/>
    <property type="match status" value="1"/>
</dbReference>
<dbReference type="OrthoDB" id="106784at2759"/>
<keyword evidence="2" id="KW-0479">Metal-binding</keyword>
<protein>
    <submittedName>
        <fullName evidence="10">Retinoblastoma binding protein 6</fullName>
    </submittedName>
</protein>
<dbReference type="CDD" id="cd16620">
    <property type="entry name" value="vRING-HC-C4C4_RBBP6"/>
    <property type="match status" value="1"/>
</dbReference>
<dbReference type="EMBL" id="KM981947">
    <property type="protein sequence ID" value="AKG62125.1"/>
    <property type="molecule type" value="mRNA"/>
</dbReference>
<feature type="domain" description="DWNN" evidence="9">
    <location>
        <begin position="12"/>
        <end position="83"/>
    </location>
</feature>
<evidence type="ECO:0000313" key="10">
    <source>
        <dbReference type="EMBL" id="AKG62125.1"/>
    </source>
</evidence>
<dbReference type="PANTHER" id="PTHR15439">
    <property type="entry name" value="RETINOBLASTOMA-BINDING PROTEIN 6"/>
    <property type="match status" value="1"/>
</dbReference>
<sequence length="931" mass="106694">MIFYLTLMSSAVYFKFKASIKQYTIPFDGSAISVKDLRSAIRLSCGLKSTDFELQILDKQGKEYSKEDDLIPKFSDLIVRRLPKANDMPRKKIANPEDMTRRDPYKAINSLPKINPYSNSINLAKSNIPDDEKIDIMAKRCSEEYSEKNFLVKSKPYGIPPASYVCNKCHQGGHWIHECPGLRDKDGRLLDFKSVKRPTGIPQDFLLEVSPGTPGAYLTKEGKYMVPIKDAEAYAMGKKEKRPFSIEENPPYVPKDQEFPSKIKCSLCCKLLENPTCAPCCSSVYCEKCITDYLYDPEVNGSRKCPNCQSLIEHHTSLIEHELLRQLIQCWKANLLTKEIVDSCVTTLNHSSNKKTELNEVNCASPDMKYESANTDVDSLSNKAETEKVFVNNRRVLKPKTVSLIRTDSPSNIKPSTPDKQNNAENKIDAINIIDPVKSIENEVKSEKIVNNNLNDIDVNDLIFEKVQDFEGVEENNVEKHENVVDSEKNIGQKSINDQNLKIETVVKRNDNGIKNSLDRKVDTVKGNSSSHNSRMDNMKGHIGNDLSSMHQPFSTIMNPGVDTTTHLINHFPTTTHLATSVQQQFLNNPIHMNTLEPLQWPLINSMYNNLPLHSMFGATLNPTTNTSNWINNGINIPPPPISNSRILTKEEFYERQRKLRAEKMKQKYRENSKSPSGSQSPRKHKSRSKYRDYKDKYEKKYNLNRQYKVPYPDNKHRDSKDEYDERESRSRHRRSNYHSPKDRGSFKSDFSNSDIKAIDPKLMEDSINTFLKYLTVNPDDKRDSVNEKSHEDNSSRYHASEYRSNKNNRSSKSKLISEDKPRVSRVLSRSRSVPKISRDRMEDNQRSMINTTKQHANNPRNDDICYPEQKLEIKKEVIPNKSAKYHTGVSVIVPAENNIYMYDKCDTVSLPALKPGTLMKEKKTKKSKTS</sequence>
<feature type="domain" description="RING-type" evidence="8">
    <location>
        <begin position="265"/>
        <end position="309"/>
    </location>
</feature>
<evidence type="ECO:0000256" key="7">
    <source>
        <dbReference type="SAM" id="MobiDB-lite"/>
    </source>
</evidence>